<feature type="binding site" evidence="3">
    <location>
        <begin position="72"/>
        <end position="79"/>
    </location>
    <ligand>
        <name>FAD</name>
        <dbReference type="ChEBI" id="CHEBI:57692"/>
    </ligand>
</feature>
<dbReference type="SUPFAM" id="SSF48173">
    <property type="entry name" value="Cryptochrome/photolyase FAD-binding domain"/>
    <property type="match status" value="1"/>
</dbReference>
<dbReference type="PANTHER" id="PTHR11455:SF18">
    <property type="entry name" value="SI:CH1073-390K14.1"/>
    <property type="match status" value="1"/>
</dbReference>
<reference evidence="5 6" key="1">
    <citation type="journal article" date="2019" name="PLoS Negl. Trop. Dis.">
        <title>Revisiting the worldwide diversity of Leptospira species in the environment.</title>
        <authorList>
            <person name="Vincent A.T."/>
            <person name="Schiettekatte O."/>
            <person name="Bourhy P."/>
            <person name="Veyrier F.J."/>
            <person name="Picardeau M."/>
        </authorList>
    </citation>
    <scope>NUCLEOTIDE SEQUENCE [LARGE SCALE GENOMIC DNA]</scope>
    <source>
        <strain evidence="5 6">201800273</strain>
    </source>
</reference>
<evidence type="ECO:0000256" key="1">
    <source>
        <dbReference type="ARBA" id="ARBA00022630"/>
    </source>
</evidence>
<comment type="caution">
    <text evidence="5">The sequence shown here is derived from an EMBL/GenBank/DDBJ whole genome shotgun (WGS) entry which is preliminary data.</text>
</comment>
<dbReference type="GO" id="GO:0003677">
    <property type="term" value="F:DNA binding"/>
    <property type="evidence" value="ECO:0007669"/>
    <property type="project" value="TreeGrafter"/>
</dbReference>
<dbReference type="InterPro" id="IPR002081">
    <property type="entry name" value="Cryptochrome/DNA_photolyase_1"/>
</dbReference>
<keyword evidence="5" id="KW-0456">Lyase</keyword>
<sequence>MKVTFPTDLSSIESRVKSIDPIQYGSSRNYIDGAVSLLSPYISRGFISTKQVFQSVVSLGFKPYQITKFVQELTWRDYFQQVWRNKREGIFYDLKQPQPGFKHKQIPIAILEKSIHTGIPGIDHELIDFYETGYLHNHVRMYIASIVCNIGGAYWEKPSQWMYYHLLDADAASNNCSWQWISGAFSSRKYFANQENINRYLKTNDFNTYLDFSYDELQKRDIIPKELESLMDWDLTNAFHSTKEWFKSKQREYQKNGIFDTFCDTENPLRLDQPLPICLYDFYNLDPNWKQDIKIHRVFMMRPHFFKQFPSSHKTLDFIHSLALNIPNIKFFWGEWDDLLEQVQSFRPTIYWKEHPTNKEYVGKEEPRDWIFPDVQGYYPSFFAYWKKCEKKLNRIGEFQNPNLFDQ</sequence>
<feature type="binding site" evidence="3">
    <location>
        <position position="24"/>
    </location>
    <ligand>
        <name>FAD</name>
        <dbReference type="ChEBI" id="CHEBI:57692"/>
    </ligand>
</feature>
<dbReference type="GO" id="GO:0003904">
    <property type="term" value="F:deoxyribodipyrimidine photo-lyase activity"/>
    <property type="evidence" value="ECO:0007669"/>
    <property type="project" value="TreeGrafter"/>
</dbReference>
<dbReference type="EMBL" id="RQFT01000008">
    <property type="protein sequence ID" value="TGL06689.1"/>
    <property type="molecule type" value="Genomic_DNA"/>
</dbReference>
<proteinExistence type="predicted"/>
<dbReference type="Gene3D" id="1.10.579.10">
    <property type="entry name" value="DNA Cyclobutane Dipyrimidine Photolyase, subunit A, domain 3"/>
    <property type="match status" value="1"/>
</dbReference>
<organism evidence="5 6">
    <name type="scientific">Leptospira bouyouniensis</name>
    <dbReference type="NCBI Taxonomy" id="2484911"/>
    <lineage>
        <taxon>Bacteria</taxon>
        <taxon>Pseudomonadati</taxon>
        <taxon>Spirochaetota</taxon>
        <taxon>Spirochaetia</taxon>
        <taxon>Leptospirales</taxon>
        <taxon>Leptospiraceae</taxon>
        <taxon>Leptospira</taxon>
    </lineage>
</organism>
<dbReference type="GO" id="GO:0032922">
    <property type="term" value="P:circadian regulation of gene expression"/>
    <property type="evidence" value="ECO:0007669"/>
    <property type="project" value="TreeGrafter"/>
</dbReference>
<gene>
    <name evidence="5" type="ORF">EHQ43_09815</name>
</gene>
<keyword evidence="1 3" id="KW-0285">Flavoprotein</keyword>
<dbReference type="AlphaFoldDB" id="A0A7I0IPJ7"/>
<dbReference type="GO" id="GO:0043153">
    <property type="term" value="P:entrainment of circadian clock by photoperiod"/>
    <property type="evidence" value="ECO:0007669"/>
    <property type="project" value="TreeGrafter"/>
</dbReference>
<evidence type="ECO:0000259" key="4">
    <source>
        <dbReference type="Pfam" id="PF03441"/>
    </source>
</evidence>
<feature type="binding site" evidence="3">
    <location>
        <begin position="168"/>
        <end position="170"/>
    </location>
    <ligand>
        <name>FAD</name>
        <dbReference type="ChEBI" id="CHEBI:57692"/>
    </ligand>
</feature>
<evidence type="ECO:0000313" key="6">
    <source>
        <dbReference type="Proteomes" id="UP000297641"/>
    </source>
</evidence>
<dbReference type="InterPro" id="IPR005101">
    <property type="entry name" value="Cryptochr/Photolyase_FAD-bd"/>
</dbReference>
<dbReference type="Pfam" id="PF03441">
    <property type="entry name" value="FAD_binding_7"/>
    <property type="match status" value="1"/>
</dbReference>
<comment type="cofactor">
    <cofactor evidence="3">
        <name>FAD</name>
        <dbReference type="ChEBI" id="CHEBI:57692"/>
    </cofactor>
    <text evidence="3">Binds 1 FAD per subunit.</text>
</comment>
<dbReference type="Proteomes" id="UP000297641">
    <property type="component" value="Unassembled WGS sequence"/>
</dbReference>
<evidence type="ECO:0000313" key="5">
    <source>
        <dbReference type="EMBL" id="TGL06689.1"/>
    </source>
</evidence>
<feature type="binding site" evidence="3">
    <location>
        <position position="69"/>
    </location>
    <ligand>
        <name>FAD</name>
        <dbReference type="ChEBI" id="CHEBI:57692"/>
    </ligand>
</feature>
<feature type="domain" description="Cryptochrome/DNA photolyase FAD-binding" evidence="4">
    <location>
        <begin position="69"/>
        <end position="195"/>
    </location>
</feature>
<name>A0A7I0IPJ7_9LEPT</name>
<keyword evidence="2 3" id="KW-0274">FAD</keyword>
<dbReference type="PANTHER" id="PTHR11455">
    <property type="entry name" value="CRYPTOCHROME"/>
    <property type="match status" value="1"/>
</dbReference>
<accession>A0A7I0IPJ7</accession>
<dbReference type="InterPro" id="IPR036134">
    <property type="entry name" value="Crypto/Photolyase_FAD-like_sf"/>
</dbReference>
<dbReference type="RefSeq" id="WP_135771064.1">
    <property type="nucleotide sequence ID" value="NZ_RQFT01000008.1"/>
</dbReference>
<evidence type="ECO:0000256" key="2">
    <source>
        <dbReference type="ARBA" id="ARBA00022827"/>
    </source>
</evidence>
<dbReference type="Gene3D" id="1.25.40.80">
    <property type="match status" value="1"/>
</dbReference>
<dbReference type="GO" id="GO:0005737">
    <property type="term" value="C:cytoplasm"/>
    <property type="evidence" value="ECO:0007669"/>
    <property type="project" value="TreeGrafter"/>
</dbReference>
<evidence type="ECO:0000256" key="3">
    <source>
        <dbReference type="PIRSR" id="PIRSR602081-1"/>
    </source>
</evidence>
<protein>
    <submittedName>
        <fullName evidence="5">Deoxyribodipyrimidine photolyase</fullName>
    </submittedName>
</protein>
<dbReference type="GO" id="GO:0071949">
    <property type="term" value="F:FAD binding"/>
    <property type="evidence" value="ECO:0007669"/>
    <property type="project" value="TreeGrafter"/>
</dbReference>